<dbReference type="PATRIC" id="fig|867902.3.peg.157"/>
<keyword evidence="1" id="KW-0732">Signal</keyword>
<dbReference type="GeneID" id="97256931"/>
<evidence type="ECO:0000256" key="1">
    <source>
        <dbReference type="SAM" id="SignalP"/>
    </source>
</evidence>
<dbReference type="Proteomes" id="UP000006051">
    <property type="component" value="Chromosome"/>
</dbReference>
<accession>I3ZXE7</accession>
<name>I3ZXE7_ORNRL</name>
<dbReference type="KEGG" id="orh:Ornrh_0157"/>
<protein>
    <submittedName>
        <fullName evidence="2">Uncharacterized protein</fullName>
    </submittedName>
</protein>
<dbReference type="PROSITE" id="PS51257">
    <property type="entry name" value="PROKAR_LIPOPROTEIN"/>
    <property type="match status" value="1"/>
</dbReference>
<organism evidence="2 3">
    <name type="scientific">Ornithobacterium rhinotracheale (strain ATCC 51463 / DSM 15997 / CCUG 23171 / CIP 104009 / LMG 9086)</name>
    <dbReference type="NCBI Taxonomy" id="867902"/>
    <lineage>
        <taxon>Bacteria</taxon>
        <taxon>Pseudomonadati</taxon>
        <taxon>Bacteroidota</taxon>
        <taxon>Flavobacteriia</taxon>
        <taxon>Flavobacteriales</taxon>
        <taxon>Weeksellaceae</taxon>
        <taxon>Ornithobacterium</taxon>
    </lineage>
</organism>
<dbReference type="STRING" id="867902.Ornrh_0157"/>
<sequence length="305" mass="34890">MRKFSLILLVLIILQSCASQKDVQTHKDFEMTEKILLPEKIDEISGLEIYNNLFWGINDSGGEAEIYGFNPSTPAEIQKTVAISNAKNKDWEEIAMSDSLVFVGEFGNNYGNRKDLKIFYFDKNLLNNPESNFSVTADTINFFYPEQKDYNPLPHKHDFDTEAMFYFGGKIHVFTKEWQSAKTHHYTLDVLKGKQPAWLVEEYNTGFLITGADAKLIDGKLHIAFVGYTRSGKVYLLMGEADPNTPDFKFMTHGKFKKYHLGFSGNLGQVEGVKIVSDKKVWVSAERFKQKIYNSPQNITSFQLK</sequence>
<feature type="chain" id="PRO_5003685427" evidence="1">
    <location>
        <begin position="22"/>
        <end position="305"/>
    </location>
</feature>
<keyword evidence="3" id="KW-1185">Reference proteome</keyword>
<dbReference type="AlphaFoldDB" id="I3ZXE7"/>
<reference evidence="2 3" key="1">
    <citation type="submission" date="2012-06" db="EMBL/GenBank/DDBJ databases">
        <title>The complete genome of Ornithobacterium rhinotracheale DSM 15997.</title>
        <authorList>
            <consortium name="US DOE Joint Genome Institute (JGI-PGF)"/>
            <person name="Lucas S."/>
            <person name="Copeland A."/>
            <person name="Lapidus A."/>
            <person name="Goodwin L."/>
            <person name="Pitluck S."/>
            <person name="Peters L."/>
            <person name="Mikhailova N."/>
            <person name="Teshima H."/>
            <person name="Kyrpides N."/>
            <person name="Mavromatis K."/>
            <person name="Pagani I."/>
            <person name="Ivanova N."/>
            <person name="Ovchinnikova G."/>
            <person name="Zeytun A."/>
            <person name="Detter J.C."/>
            <person name="Han C."/>
            <person name="Land M."/>
            <person name="Hauser L."/>
            <person name="Markowitz V."/>
            <person name="Cheng J.-F."/>
            <person name="Hugenholtz P."/>
            <person name="Woyke T."/>
            <person name="Wu D."/>
            <person name="Lang E."/>
            <person name="Kopitz M."/>
            <person name="Brambilla E."/>
            <person name="Klenk H.-P."/>
            <person name="Eisen J.A."/>
        </authorList>
    </citation>
    <scope>NUCLEOTIDE SEQUENCE [LARGE SCALE GENOMIC DNA]</scope>
    <source>
        <strain evidence="3">ATCC 51463 / DSM 15997 / CCUG 23171 / LMG 9086</strain>
    </source>
</reference>
<feature type="signal peptide" evidence="1">
    <location>
        <begin position="1"/>
        <end position="21"/>
    </location>
</feature>
<dbReference type="eggNOG" id="COG3386">
    <property type="taxonomic scope" value="Bacteria"/>
</dbReference>
<dbReference type="EMBL" id="CP003283">
    <property type="protein sequence ID" value="AFL96381.1"/>
    <property type="molecule type" value="Genomic_DNA"/>
</dbReference>
<gene>
    <name evidence="2" type="ordered locus">Ornrh_0157</name>
</gene>
<proteinExistence type="predicted"/>
<evidence type="ECO:0000313" key="2">
    <source>
        <dbReference type="EMBL" id="AFL96381.1"/>
    </source>
</evidence>
<evidence type="ECO:0000313" key="3">
    <source>
        <dbReference type="Proteomes" id="UP000006051"/>
    </source>
</evidence>
<dbReference type="RefSeq" id="WP_014790011.1">
    <property type="nucleotide sequence ID" value="NC_018016.1"/>
</dbReference>
<dbReference type="GeneID" id="71568437"/>
<dbReference type="HOGENOM" id="CLU_058234_2_1_10"/>